<reference evidence="3 4" key="1">
    <citation type="journal article" date="2014" name="BMC Vet. Res.">
        <title>First report of Corynebacterium pseudotuberculosis from caseous lymphadenitis lesions in Black Alentejano pig (Sus scrofa domesticus).</title>
        <authorList>
            <person name="Oliveira M."/>
            <person name="Barroco C."/>
            <person name="Mottola C."/>
            <person name="Santos R."/>
            <person name="Lemsaddek A."/>
            <person name="Tavares L."/>
            <person name="Semedo-Lemsaddek T."/>
        </authorList>
    </citation>
    <scope>NUCLEOTIDE SEQUENCE [LARGE SCALE GENOMIC DNA]</scope>
    <source>
        <strain evidence="3 4">PO100/5</strain>
    </source>
</reference>
<sequence length="269" mass="28814">MLRKLVTALTSAAILASLTAAPQALAAERNMVVLGDSIIADSPATQLLADRFTSSRNCRRSPDSYAEQAGRRLGLPVRNFSCPGVQSVSTGSFAGGPFNVEVDSALNSGALNAATARVVITHGFNDTYFNGSESEGTTRERFVAAMRPQIDRIRAAAPHARIQIVGYPTMVIGSRICPLHIIPNITLPVPAGAMERWENLAQGMNIDLARATGVEFLDLKPHTRNNGMCAPDADRYFSGVIDFTTGKGNMPLHINARGHERISEILANS</sequence>
<dbReference type="SUPFAM" id="SSF52266">
    <property type="entry name" value="SGNH hydrolase"/>
    <property type="match status" value="1"/>
</dbReference>
<dbReference type="Gene3D" id="3.40.50.1110">
    <property type="entry name" value="SGNH hydrolase"/>
    <property type="match status" value="1"/>
</dbReference>
<feature type="signal peptide" evidence="1">
    <location>
        <begin position="1"/>
        <end position="26"/>
    </location>
</feature>
<evidence type="ECO:0000256" key="1">
    <source>
        <dbReference type="SAM" id="SignalP"/>
    </source>
</evidence>
<dbReference type="InterPro" id="IPR013830">
    <property type="entry name" value="SGNH_hydro"/>
</dbReference>
<dbReference type="EMBL" id="CP021417">
    <property type="protein sequence ID" value="ARU45412.1"/>
    <property type="molecule type" value="Genomic_DNA"/>
</dbReference>
<protein>
    <submittedName>
        <fullName evidence="3">GDSL-type esterase/lipase family protein</fullName>
    </submittedName>
</protein>
<reference evidence="3 4" key="2">
    <citation type="journal article" date="2020" name="Antonie Van Leeuwenhoek">
        <title>Phylogenomic characterisation of a novel corynebacterial species pathogenic to animals.</title>
        <authorList>
            <person name="Moller J."/>
            <person name="Musella L."/>
            <person name="Melnikov V."/>
            <person name="Geissdorfer W."/>
            <person name="Burkovski A."/>
            <person name="Sangal V."/>
        </authorList>
    </citation>
    <scope>NUCLEOTIDE SEQUENCE [LARGE SCALE GENOMIC DNA]</scope>
    <source>
        <strain evidence="3 4">PO100/5</strain>
    </source>
</reference>
<dbReference type="Pfam" id="PF13472">
    <property type="entry name" value="Lipase_GDSL_2"/>
    <property type="match status" value="1"/>
</dbReference>
<dbReference type="Proteomes" id="UP000195652">
    <property type="component" value="Chromosome"/>
</dbReference>
<keyword evidence="4" id="KW-1185">Reference proteome</keyword>
<feature type="chain" id="PRO_5030926211" evidence="1">
    <location>
        <begin position="27"/>
        <end position="269"/>
    </location>
</feature>
<reference evidence="3 4" key="3">
    <citation type="journal article" date="2020" name="Int. J. Syst. Evol. Microbiol.">
        <title>Corynebacterium silvaticum sp. nov., a unique group of NTTB corynebacteria in wild boar and roe deer.</title>
        <authorList>
            <person name="Dangel A."/>
            <person name="Berger A."/>
            <person name="Rau J."/>
            <person name="Eisenberg T."/>
            <person name="Kampfer P."/>
            <person name="Margos G."/>
            <person name="Contzen M."/>
            <person name="Busse H.J."/>
            <person name="Konrad R."/>
            <person name="Peters M."/>
            <person name="Sting R."/>
            <person name="Sing A."/>
        </authorList>
    </citation>
    <scope>NUCLEOTIDE SEQUENCE [LARGE SCALE GENOMIC DNA]</scope>
    <source>
        <strain evidence="3 4">PO100/5</strain>
    </source>
</reference>
<keyword evidence="1" id="KW-0732">Signal</keyword>
<dbReference type="RefSeq" id="WP_087453298.1">
    <property type="nucleotide sequence ID" value="NZ_CP021417.2"/>
</dbReference>
<proteinExistence type="predicted"/>
<reference evidence="3 4" key="4">
    <citation type="journal article" date="2020" name="PLoS ONE">
        <title>Taxonomic classification of strain PO100/5 shows a broader geographic distribution and genetic markers of the recently described Corynebacterium silvaticum.</title>
        <authorList>
            <person name="Viana M.V.C."/>
            <person name="Profeta R."/>
            <person name="da Silva A.L."/>
            <person name="Hurtado R."/>
            <person name="Cerqueira J.C."/>
            <person name="Ribeiro B.F.S."/>
            <person name="Almeida M.O."/>
            <person name="Morais-Rodrigues F."/>
            <person name="Soares S.C."/>
            <person name="Oliveira M."/>
            <person name="Tavares L."/>
            <person name="Figueiredo H."/>
            <person name="Wattam A.R."/>
            <person name="Barh D."/>
            <person name="Ghosh P."/>
            <person name="Silva A."/>
            <person name="Azevedo V."/>
        </authorList>
    </citation>
    <scope>NUCLEOTIDE SEQUENCE [LARGE SCALE GENOMIC DNA]</scope>
    <source>
        <strain evidence="3 4">PO100/5</strain>
    </source>
</reference>
<name>A0A7U5HKE6_9CORY</name>
<evidence type="ECO:0000259" key="2">
    <source>
        <dbReference type="Pfam" id="PF13472"/>
    </source>
</evidence>
<evidence type="ECO:0000313" key="3">
    <source>
        <dbReference type="EMBL" id="ARU45412.1"/>
    </source>
</evidence>
<dbReference type="GeneID" id="75006982"/>
<dbReference type="InterPro" id="IPR036514">
    <property type="entry name" value="SGNH_hydro_sf"/>
</dbReference>
<feature type="domain" description="SGNH hydrolase-type esterase" evidence="2">
    <location>
        <begin position="33"/>
        <end position="261"/>
    </location>
</feature>
<accession>A0A7U5HKE6</accession>
<organism evidence="3 4">
    <name type="scientific">Corynebacterium silvaticum</name>
    <dbReference type="NCBI Taxonomy" id="2320431"/>
    <lineage>
        <taxon>Bacteria</taxon>
        <taxon>Bacillati</taxon>
        <taxon>Actinomycetota</taxon>
        <taxon>Actinomycetes</taxon>
        <taxon>Mycobacteriales</taxon>
        <taxon>Corynebacteriaceae</taxon>
        <taxon>Corynebacterium</taxon>
    </lineage>
</organism>
<dbReference type="KEGG" id="csil:CBE74_01620"/>
<dbReference type="GO" id="GO:0016787">
    <property type="term" value="F:hydrolase activity"/>
    <property type="evidence" value="ECO:0007669"/>
    <property type="project" value="UniProtKB-KW"/>
</dbReference>
<dbReference type="AlphaFoldDB" id="A0A7U5HKE6"/>
<gene>
    <name evidence="3" type="ORF">CBE74_01620</name>
</gene>
<evidence type="ECO:0000313" key="4">
    <source>
        <dbReference type="Proteomes" id="UP000195652"/>
    </source>
</evidence>